<gene>
    <name evidence="4" type="ORF">COO20_25165</name>
</gene>
<evidence type="ECO:0000313" key="5">
    <source>
        <dbReference type="Proteomes" id="UP000233597"/>
    </source>
</evidence>
<feature type="domain" description="Aminotransferase class I/classII large" evidence="3">
    <location>
        <begin position="22"/>
        <end position="365"/>
    </location>
</feature>
<accession>A0A2N3KC60</accession>
<dbReference type="RefSeq" id="WP_101271617.1">
    <property type="nucleotide sequence ID" value="NZ_NWTK01000025.1"/>
</dbReference>
<proteinExistence type="predicted"/>
<protein>
    <recommendedName>
        <fullName evidence="3">Aminotransferase class I/classII large domain-containing protein</fullName>
    </recommendedName>
</protein>
<dbReference type="OrthoDB" id="9807157at2"/>
<dbReference type="Gene3D" id="3.40.640.10">
    <property type="entry name" value="Type I PLP-dependent aspartate aminotransferase-like (Major domain)"/>
    <property type="match status" value="1"/>
</dbReference>
<sequence>MAKQNTITARDGTGHVMLGGRQILMLASNDYLGLSTDRRVIAAITASCARYGTGMTIYPIFVISDEHSTLEQELARFLGVEDVLLTVSGGAANAVALTGLVGEGDFIISDADNHASTIDAGRLSRAQVKPYKTRDMASARDVLASHAGQGRCLLVSNGVFSMDGGIAPLRDLVDLCEHHQAILVVDDAHATGVVGKNGRGSLSASGLPAGLSNVFVTGSLSKALGGAGGGFLGGPRDAIAALRRNARSYVFTQGMTSAACAAALAALRRLKGDPSLHQQLWHNIETLQKAARKHGLTLLPSESAIQTVLVGSEERAIATQHRLLEQGLFVQAMTFPIVPHGGARLRLQASAAHIPETLEDAIATIAQELCA</sequence>
<dbReference type="GO" id="GO:0030170">
    <property type="term" value="F:pyridoxal phosphate binding"/>
    <property type="evidence" value="ECO:0007669"/>
    <property type="project" value="InterPro"/>
</dbReference>
<evidence type="ECO:0000256" key="1">
    <source>
        <dbReference type="ARBA" id="ARBA00001933"/>
    </source>
</evidence>
<dbReference type="InterPro" id="IPR004839">
    <property type="entry name" value="Aminotransferase_I/II_large"/>
</dbReference>
<dbReference type="InterPro" id="IPR015421">
    <property type="entry name" value="PyrdxlP-dep_Trfase_major"/>
</dbReference>
<name>A0A2N3KC60_9PROT</name>
<dbReference type="InterPro" id="IPR050087">
    <property type="entry name" value="AON_synthase_class-II"/>
</dbReference>
<dbReference type="InterPro" id="IPR015424">
    <property type="entry name" value="PyrdxlP-dep_Trfase"/>
</dbReference>
<dbReference type="Gene3D" id="3.90.1150.10">
    <property type="entry name" value="Aspartate Aminotransferase, domain 1"/>
    <property type="match status" value="1"/>
</dbReference>
<comment type="cofactor">
    <cofactor evidence="1">
        <name>pyridoxal 5'-phosphate</name>
        <dbReference type="ChEBI" id="CHEBI:597326"/>
    </cofactor>
</comment>
<comment type="caution">
    <text evidence="4">The sequence shown here is derived from an EMBL/GenBank/DDBJ whole genome shotgun (WGS) entry which is preliminary data.</text>
</comment>
<dbReference type="SUPFAM" id="SSF53383">
    <property type="entry name" value="PLP-dependent transferases"/>
    <property type="match status" value="1"/>
</dbReference>
<organism evidence="4 5">
    <name type="scientific">Thalassospira marina</name>
    <dbReference type="NCBI Taxonomy" id="2048283"/>
    <lineage>
        <taxon>Bacteria</taxon>
        <taxon>Pseudomonadati</taxon>
        <taxon>Pseudomonadota</taxon>
        <taxon>Alphaproteobacteria</taxon>
        <taxon>Rhodospirillales</taxon>
        <taxon>Thalassospiraceae</taxon>
        <taxon>Thalassospira</taxon>
    </lineage>
</organism>
<keyword evidence="2" id="KW-0808">Transferase</keyword>
<dbReference type="EMBL" id="NWTK01000025">
    <property type="protein sequence ID" value="PKR48043.1"/>
    <property type="molecule type" value="Genomic_DNA"/>
</dbReference>
<dbReference type="GO" id="GO:0016740">
    <property type="term" value="F:transferase activity"/>
    <property type="evidence" value="ECO:0007669"/>
    <property type="project" value="UniProtKB-KW"/>
</dbReference>
<dbReference type="Pfam" id="PF00155">
    <property type="entry name" value="Aminotran_1_2"/>
    <property type="match status" value="1"/>
</dbReference>
<evidence type="ECO:0000256" key="2">
    <source>
        <dbReference type="ARBA" id="ARBA00022679"/>
    </source>
</evidence>
<reference evidence="4 5" key="1">
    <citation type="submission" date="2017-09" db="EMBL/GenBank/DDBJ databases">
        <title>Biodiversity and function of Thalassospira species in the particle-attached aromatic-hydrocarbon-degrading consortia from the surface seawater of the South China Sea.</title>
        <authorList>
            <person name="Dong C."/>
            <person name="Liu R."/>
            <person name="Shao Z."/>
        </authorList>
    </citation>
    <scope>NUCLEOTIDE SEQUENCE [LARGE SCALE GENOMIC DNA]</scope>
    <source>
        <strain evidence="4 5">CSC1P2</strain>
    </source>
</reference>
<dbReference type="PANTHER" id="PTHR13693">
    <property type="entry name" value="CLASS II AMINOTRANSFERASE/8-AMINO-7-OXONONANOATE SYNTHASE"/>
    <property type="match status" value="1"/>
</dbReference>
<evidence type="ECO:0000313" key="4">
    <source>
        <dbReference type="EMBL" id="PKR48043.1"/>
    </source>
</evidence>
<dbReference type="Proteomes" id="UP000233597">
    <property type="component" value="Unassembled WGS sequence"/>
</dbReference>
<dbReference type="AlphaFoldDB" id="A0A2N3KC60"/>
<evidence type="ECO:0000259" key="3">
    <source>
        <dbReference type="Pfam" id="PF00155"/>
    </source>
</evidence>
<dbReference type="InterPro" id="IPR015422">
    <property type="entry name" value="PyrdxlP-dep_Trfase_small"/>
</dbReference>